<feature type="compositionally biased region" description="Basic and acidic residues" evidence="4">
    <location>
        <begin position="318"/>
        <end position="328"/>
    </location>
</feature>
<accession>A0A450Y9W2</accession>
<reference evidence="6" key="1">
    <citation type="submission" date="2019-02" db="EMBL/GenBank/DDBJ databases">
        <authorList>
            <person name="Gruber-Vodicka R. H."/>
            <person name="Seah K. B. B."/>
        </authorList>
    </citation>
    <scope>NUCLEOTIDE SEQUENCE</scope>
    <source>
        <strain evidence="6">BECK_BZ125</strain>
    </source>
</reference>
<feature type="domain" description="Glycosyl hydrolase family 13 catalytic" evidence="5">
    <location>
        <begin position="145"/>
        <end position="635"/>
    </location>
</feature>
<protein>
    <submittedName>
        <fullName evidence="6">Alpha amylase, catalytic domain</fullName>
    </submittedName>
</protein>
<dbReference type="AlphaFoldDB" id="A0A450Y9W2"/>
<dbReference type="InterPro" id="IPR006047">
    <property type="entry name" value="GH13_cat_dom"/>
</dbReference>
<dbReference type="Pfam" id="PF00128">
    <property type="entry name" value="Alpha-amylase"/>
    <property type="match status" value="1"/>
</dbReference>
<evidence type="ECO:0000313" key="6">
    <source>
        <dbReference type="EMBL" id="VFK38283.1"/>
    </source>
</evidence>
<evidence type="ECO:0000256" key="2">
    <source>
        <dbReference type="ARBA" id="ARBA00022723"/>
    </source>
</evidence>
<keyword evidence="2" id="KW-0479">Metal-binding</keyword>
<dbReference type="PANTHER" id="PTHR10357">
    <property type="entry name" value="ALPHA-AMYLASE FAMILY MEMBER"/>
    <property type="match status" value="1"/>
</dbReference>
<comment type="cofactor">
    <cofactor evidence="1">
        <name>Ca(2+)</name>
        <dbReference type="ChEBI" id="CHEBI:29108"/>
    </cofactor>
</comment>
<dbReference type="CDD" id="cd11339">
    <property type="entry name" value="AmyAc_bac_CMD_like_2"/>
    <property type="match status" value="1"/>
</dbReference>
<dbReference type="EMBL" id="CAADFT010000002">
    <property type="protein sequence ID" value="VFK38283.1"/>
    <property type="molecule type" value="Genomic_DNA"/>
</dbReference>
<name>A0A450Y9W2_9GAMM</name>
<evidence type="ECO:0000259" key="5">
    <source>
        <dbReference type="SMART" id="SM00642"/>
    </source>
</evidence>
<dbReference type="Gene3D" id="2.60.40.10">
    <property type="entry name" value="Immunoglobulins"/>
    <property type="match status" value="1"/>
</dbReference>
<dbReference type="SUPFAM" id="SSF51445">
    <property type="entry name" value="(Trans)glycosidases"/>
    <property type="match status" value="1"/>
</dbReference>
<evidence type="ECO:0000256" key="3">
    <source>
        <dbReference type="ARBA" id="ARBA00022729"/>
    </source>
</evidence>
<dbReference type="GO" id="GO:0005975">
    <property type="term" value="P:carbohydrate metabolic process"/>
    <property type="evidence" value="ECO:0007669"/>
    <property type="project" value="InterPro"/>
</dbReference>
<sequence>MLCRFEAKLREGITSMTNLVLHFQKPADWADTVRIHCWNTRGAFDTAWPGVPMIAEGNGWFKHELHGVASASLVFHDGHGKQTGDLHRDRAGWLAADGAWRDLPPGSERGASKQTGKSKAPLGSVRKKVPPPLSGEDFREETIYFLITTRFYDGDPSNNFFCRDRIKFNPETGEAEDPHWRGDFKGLIQRLDYIRDLGFTAIWITPPVENRSGLDYHGYHAYDWTRIDPRLESPDATYRDLIDEIHKRGMKLIQDVVINHSCQYGIRGKVHIDHLPIKYYVPQGREQGRENHGPYRGNLGNYAWPNRDDIDNPVAPDWYRERHGRDPEGQEPLVDPKTGETTPKSGYNPGRFFGIDANDLDPEWYMQDGFICGGDWESAAVQTKHIAGDCINLALENENVREYLVSAINGYLDMGVDAIRLDTVKHIPRDILLTYVNAWKARKPGTFVFGENLVKGLGWGDLGGGDNGPSFIRPWWYTRLGHDPQDPNSGGDSGFAVLDFGLFSTFRDNVSKGTYEQIGQVLGMDWIYGDPTTLVTFLQNHDIGPDNDFMFRYKGEQWMAACAYNMIWTVRGIPCLYFGEEIEFMKGAPQDVMGEKDTLDATGRAYFGDHLTDERIADTQAHPLYRHIRRLNLIRRAIPALQKGAMGHVNEWGSGMSFTRDYNNGESYVVVGLAMGGDQGISVGGVRNGVYRDAVTGYEIEVGDGNIGFHVNGNSAGIYVLDGPGKIGEDGVYLR</sequence>
<dbReference type="InterPro" id="IPR013783">
    <property type="entry name" value="Ig-like_fold"/>
</dbReference>
<evidence type="ECO:0000256" key="1">
    <source>
        <dbReference type="ARBA" id="ARBA00001913"/>
    </source>
</evidence>
<keyword evidence="3" id="KW-0732">Signal</keyword>
<evidence type="ECO:0000256" key="4">
    <source>
        <dbReference type="SAM" id="MobiDB-lite"/>
    </source>
</evidence>
<gene>
    <name evidence="6" type="ORF">BECKTC1821E_GA0114239_100227</name>
</gene>
<organism evidence="6">
    <name type="scientific">Candidatus Kentrum sp. TC</name>
    <dbReference type="NCBI Taxonomy" id="2126339"/>
    <lineage>
        <taxon>Bacteria</taxon>
        <taxon>Pseudomonadati</taxon>
        <taxon>Pseudomonadota</taxon>
        <taxon>Gammaproteobacteria</taxon>
        <taxon>Candidatus Kentrum</taxon>
    </lineage>
</organism>
<dbReference type="Pfam" id="PF16738">
    <property type="entry name" value="CBM26"/>
    <property type="match status" value="1"/>
</dbReference>
<feature type="region of interest" description="Disordered" evidence="4">
    <location>
        <begin position="314"/>
        <end position="348"/>
    </location>
</feature>
<dbReference type="Gene3D" id="3.20.20.80">
    <property type="entry name" value="Glycosidases"/>
    <property type="match status" value="2"/>
</dbReference>
<proteinExistence type="predicted"/>
<dbReference type="SMART" id="SM00642">
    <property type="entry name" value="Aamy"/>
    <property type="match status" value="1"/>
</dbReference>
<dbReference type="InterPro" id="IPR017853">
    <property type="entry name" value="GH"/>
</dbReference>
<dbReference type="PANTHER" id="PTHR10357:SF215">
    <property type="entry name" value="ALPHA-AMYLASE 1"/>
    <property type="match status" value="1"/>
</dbReference>
<dbReference type="GO" id="GO:0046872">
    <property type="term" value="F:metal ion binding"/>
    <property type="evidence" value="ECO:0007669"/>
    <property type="project" value="UniProtKB-KW"/>
</dbReference>
<feature type="region of interest" description="Disordered" evidence="4">
    <location>
        <begin position="98"/>
        <end position="131"/>
    </location>
</feature>
<dbReference type="InterPro" id="IPR031965">
    <property type="entry name" value="CBM26"/>
</dbReference>